<dbReference type="HOGENOM" id="CLU_3333390_0_0_11"/>
<gene>
    <name evidence="2" type="ordered locus">SCATT_00060</name>
</gene>
<evidence type="ECO:0000256" key="1">
    <source>
        <dbReference type="SAM" id="MobiDB-lite"/>
    </source>
</evidence>
<dbReference type="Proteomes" id="UP000007842">
    <property type="component" value="Chromosome"/>
</dbReference>
<sequence>MHNLGTMTPDLESRPSGRRNTDRATSRTPPHLNRRRPR</sequence>
<evidence type="ECO:0000313" key="3">
    <source>
        <dbReference type="Proteomes" id="UP000007842"/>
    </source>
</evidence>
<feature type="compositionally biased region" description="Basic and acidic residues" evidence="1">
    <location>
        <begin position="11"/>
        <end position="25"/>
    </location>
</feature>
<protein>
    <submittedName>
        <fullName evidence="2">Uncharacterized protein</fullName>
    </submittedName>
</protein>
<dbReference type="AlphaFoldDB" id="G8WVT2"/>
<feature type="region of interest" description="Disordered" evidence="1">
    <location>
        <begin position="1"/>
        <end position="38"/>
    </location>
</feature>
<dbReference type="STRING" id="1003195.SCATT_00060"/>
<reference evidence="3" key="1">
    <citation type="submission" date="2011-12" db="EMBL/GenBank/DDBJ databases">
        <title>Complete genome sequence of Streptomyces cattleya strain DSM 46488.</title>
        <authorList>
            <person name="Ou H.-Y."/>
            <person name="Li P."/>
            <person name="Zhao C."/>
            <person name="O'Hagan D."/>
            <person name="Deng Z."/>
        </authorList>
    </citation>
    <scope>NUCLEOTIDE SEQUENCE [LARGE SCALE GENOMIC DNA]</scope>
    <source>
        <strain evidence="3">ATCC 35852 / DSM 46488 / JCM 4925 / NBRC 14057 / NRRL 8057</strain>
    </source>
</reference>
<dbReference type="KEGG" id="scy:SCATT_00060"/>
<organism evidence="2 3">
    <name type="scientific">Streptantibioticus cattleyicolor (strain ATCC 35852 / DSM 46488 / JCM 4925 / NBRC 14057 / NRRL 8057)</name>
    <name type="common">Streptomyces cattleya</name>
    <dbReference type="NCBI Taxonomy" id="1003195"/>
    <lineage>
        <taxon>Bacteria</taxon>
        <taxon>Bacillati</taxon>
        <taxon>Actinomycetota</taxon>
        <taxon>Actinomycetes</taxon>
        <taxon>Kitasatosporales</taxon>
        <taxon>Streptomycetaceae</taxon>
        <taxon>Streptantibioticus</taxon>
    </lineage>
</organism>
<evidence type="ECO:0000313" key="2">
    <source>
        <dbReference type="EMBL" id="AEW92377.1"/>
    </source>
</evidence>
<proteinExistence type="predicted"/>
<accession>G8WVT2</accession>
<dbReference type="PATRIC" id="fig|1003195.29.peg.5"/>
<keyword evidence="3" id="KW-1185">Reference proteome</keyword>
<dbReference type="EMBL" id="CP003219">
    <property type="protein sequence ID" value="AEW92377.1"/>
    <property type="molecule type" value="Genomic_DNA"/>
</dbReference>
<name>G8WVT2_STREN</name>